<feature type="chain" id="PRO_5039558657" description="Lipoprotein" evidence="1">
    <location>
        <begin position="22"/>
        <end position="73"/>
    </location>
</feature>
<keyword evidence="1" id="KW-0732">Signal</keyword>
<name>B1I0R1_DESAP</name>
<dbReference type="RefSeq" id="WP_012301350.1">
    <property type="nucleotide sequence ID" value="NC_010424.1"/>
</dbReference>
<dbReference type="AlphaFoldDB" id="B1I0R1"/>
<evidence type="ECO:0000313" key="2">
    <source>
        <dbReference type="EMBL" id="ACA58757.1"/>
    </source>
</evidence>
<evidence type="ECO:0008006" key="4">
    <source>
        <dbReference type="Google" id="ProtNLM"/>
    </source>
</evidence>
<reference evidence="2 3" key="2">
    <citation type="journal article" date="2008" name="Science">
        <title>Environmental genomics reveals a single-species ecosystem deep within Earth.</title>
        <authorList>
            <person name="Chivian D."/>
            <person name="Brodie E.L."/>
            <person name="Alm E.J."/>
            <person name="Culley D.E."/>
            <person name="Dehal P.S."/>
            <person name="Desantis T.Z."/>
            <person name="Gihring T.M."/>
            <person name="Lapidus A."/>
            <person name="Lin L.H."/>
            <person name="Lowry S.R."/>
            <person name="Moser D.P."/>
            <person name="Richardson P.M."/>
            <person name="Southam G."/>
            <person name="Wanger G."/>
            <person name="Pratt L.M."/>
            <person name="Andersen G.L."/>
            <person name="Hazen T.C."/>
            <person name="Brockman F.J."/>
            <person name="Arkin A.P."/>
            <person name="Onstott T.C."/>
        </authorList>
    </citation>
    <scope>NUCLEOTIDE SEQUENCE [LARGE SCALE GENOMIC DNA]</scope>
    <source>
        <strain evidence="2 3">MP104C</strain>
    </source>
</reference>
<proteinExistence type="predicted"/>
<evidence type="ECO:0000256" key="1">
    <source>
        <dbReference type="SAM" id="SignalP"/>
    </source>
</evidence>
<dbReference type="EMBL" id="CP000860">
    <property type="protein sequence ID" value="ACA58757.1"/>
    <property type="molecule type" value="Genomic_DNA"/>
</dbReference>
<dbReference type="HOGENOM" id="CLU_2698582_0_0_9"/>
<feature type="signal peptide" evidence="1">
    <location>
        <begin position="1"/>
        <end position="21"/>
    </location>
</feature>
<sequence length="73" mass="7651">MNKLLLGAVLALLLAVAGCTGDRGAPPSTPGLLAAEWQKIRETCALEDGTRAVIRDLSFAVDPASREVTSLQM</sequence>
<evidence type="ECO:0000313" key="3">
    <source>
        <dbReference type="Proteomes" id="UP000008544"/>
    </source>
</evidence>
<reference evidence="3" key="1">
    <citation type="submission" date="2007-10" db="EMBL/GenBank/DDBJ databases">
        <title>Complete sequence of chromosome of Desulforudis audaxviator MP104C.</title>
        <authorList>
            <person name="Copeland A."/>
            <person name="Lucas S."/>
            <person name="Lapidus A."/>
            <person name="Barry K."/>
            <person name="Glavina del Rio T."/>
            <person name="Dalin E."/>
            <person name="Tice H."/>
            <person name="Bruce D."/>
            <person name="Pitluck S."/>
            <person name="Lowry S.R."/>
            <person name="Larimer F."/>
            <person name="Land M.L."/>
            <person name="Hauser L."/>
            <person name="Kyrpides N."/>
            <person name="Ivanova N.N."/>
            <person name="Richardson P."/>
        </authorList>
    </citation>
    <scope>NUCLEOTIDE SEQUENCE [LARGE SCALE GENOMIC DNA]</scope>
    <source>
        <strain evidence="3">MP104C</strain>
    </source>
</reference>
<gene>
    <name evidence="2" type="ordered locus">Daud_0193</name>
</gene>
<dbReference type="KEGG" id="dau:Daud_0193"/>
<protein>
    <recommendedName>
        <fullName evidence="4">Lipoprotein</fullName>
    </recommendedName>
</protein>
<dbReference type="Proteomes" id="UP000008544">
    <property type="component" value="Chromosome"/>
</dbReference>
<organism evidence="2 3">
    <name type="scientific">Desulforudis audaxviator (strain MP104C)</name>
    <dbReference type="NCBI Taxonomy" id="477974"/>
    <lineage>
        <taxon>Bacteria</taxon>
        <taxon>Bacillati</taxon>
        <taxon>Bacillota</taxon>
        <taxon>Clostridia</taxon>
        <taxon>Thermoanaerobacterales</taxon>
        <taxon>Candidatus Desulforudaceae</taxon>
        <taxon>Candidatus Desulforudis</taxon>
    </lineage>
</organism>
<keyword evidence="3" id="KW-1185">Reference proteome</keyword>
<dbReference type="PROSITE" id="PS51257">
    <property type="entry name" value="PROKAR_LIPOPROTEIN"/>
    <property type="match status" value="1"/>
</dbReference>
<accession>B1I0R1</accession>